<protein>
    <submittedName>
        <fullName evidence="2">Uncharacterized protein</fullName>
    </submittedName>
</protein>
<dbReference type="AlphaFoldDB" id="A0AAV7L5J7"/>
<organism evidence="2 3">
    <name type="scientific">Pleurodeles waltl</name>
    <name type="common">Iberian ribbed newt</name>
    <dbReference type="NCBI Taxonomy" id="8319"/>
    <lineage>
        <taxon>Eukaryota</taxon>
        <taxon>Metazoa</taxon>
        <taxon>Chordata</taxon>
        <taxon>Craniata</taxon>
        <taxon>Vertebrata</taxon>
        <taxon>Euteleostomi</taxon>
        <taxon>Amphibia</taxon>
        <taxon>Batrachia</taxon>
        <taxon>Caudata</taxon>
        <taxon>Salamandroidea</taxon>
        <taxon>Salamandridae</taxon>
        <taxon>Pleurodelinae</taxon>
        <taxon>Pleurodeles</taxon>
    </lineage>
</organism>
<evidence type="ECO:0000313" key="2">
    <source>
        <dbReference type="EMBL" id="KAJ1085675.1"/>
    </source>
</evidence>
<gene>
    <name evidence="2" type="ORF">NDU88_005801</name>
</gene>
<comment type="caution">
    <text evidence="2">The sequence shown here is derived from an EMBL/GenBank/DDBJ whole genome shotgun (WGS) entry which is preliminary data.</text>
</comment>
<feature type="region of interest" description="Disordered" evidence="1">
    <location>
        <begin position="30"/>
        <end position="58"/>
    </location>
</feature>
<evidence type="ECO:0000256" key="1">
    <source>
        <dbReference type="SAM" id="MobiDB-lite"/>
    </source>
</evidence>
<dbReference type="Proteomes" id="UP001066276">
    <property type="component" value="Chromosome 12"/>
</dbReference>
<accession>A0AAV7L5J7</accession>
<reference evidence="2" key="1">
    <citation type="journal article" date="2022" name="bioRxiv">
        <title>Sequencing and chromosome-scale assembly of the giantPleurodeles waltlgenome.</title>
        <authorList>
            <person name="Brown T."/>
            <person name="Elewa A."/>
            <person name="Iarovenko S."/>
            <person name="Subramanian E."/>
            <person name="Araus A.J."/>
            <person name="Petzold A."/>
            <person name="Susuki M."/>
            <person name="Suzuki K.-i.T."/>
            <person name="Hayashi T."/>
            <person name="Toyoda A."/>
            <person name="Oliveira C."/>
            <person name="Osipova E."/>
            <person name="Leigh N.D."/>
            <person name="Simon A."/>
            <person name="Yun M.H."/>
        </authorList>
    </citation>
    <scope>NUCLEOTIDE SEQUENCE</scope>
    <source>
        <strain evidence="2">20211129_DDA</strain>
        <tissue evidence="2">Liver</tissue>
    </source>
</reference>
<name>A0AAV7L5J7_PLEWA</name>
<keyword evidence="3" id="KW-1185">Reference proteome</keyword>
<feature type="compositionally biased region" description="Basic and acidic residues" evidence="1">
    <location>
        <begin position="48"/>
        <end position="58"/>
    </location>
</feature>
<evidence type="ECO:0000313" key="3">
    <source>
        <dbReference type="Proteomes" id="UP001066276"/>
    </source>
</evidence>
<feature type="region of interest" description="Disordered" evidence="1">
    <location>
        <begin position="70"/>
        <end position="90"/>
    </location>
</feature>
<proteinExistence type="predicted"/>
<dbReference type="EMBL" id="JANPWB010000016">
    <property type="protein sequence ID" value="KAJ1085675.1"/>
    <property type="molecule type" value="Genomic_DNA"/>
</dbReference>
<sequence length="142" mass="14417">MLRLPQGARASCPPQGVPGNFRCVKDPAAGTQKQAGGCLPLMSGSGKRNREKDGKTLERKTHQMRLASSGYHLRAAPQEGSPGTCGQEARDALGAGRGMKAPAGGRGECLVLPGVGEAGGPGGGGGRRIRSQGCLCRPVLAS</sequence>